<dbReference type="Gene3D" id="2.70.50.70">
    <property type="match status" value="1"/>
</dbReference>
<dbReference type="PROSITE" id="PS00562">
    <property type="entry name" value="CBM1_1"/>
    <property type="match status" value="1"/>
</dbReference>
<dbReference type="EMBL" id="BDGU01000629">
    <property type="protein sequence ID" value="GAW08366.1"/>
    <property type="molecule type" value="Genomic_DNA"/>
</dbReference>
<feature type="domain" description="CBM1" evidence="9">
    <location>
        <begin position="348"/>
        <end position="384"/>
    </location>
</feature>
<dbReference type="EC" id="1.14.99.56" evidence="7"/>
<dbReference type="STRING" id="5353.A0A1Q3EMF8"/>
<dbReference type="InterPro" id="IPR049892">
    <property type="entry name" value="AA9"/>
</dbReference>
<dbReference type="Pfam" id="PF00734">
    <property type="entry name" value="CBM_1"/>
    <property type="match status" value="1"/>
</dbReference>
<dbReference type="PANTHER" id="PTHR33353:SF19">
    <property type="entry name" value="GLYCOSYLHYDROLASE FAMILY 61-8 PROTEIN"/>
    <property type="match status" value="1"/>
</dbReference>
<reference evidence="10 11" key="2">
    <citation type="submission" date="2017-02" db="EMBL/GenBank/DDBJ databases">
        <title>A genome survey and senescence transcriptome analysis in Lentinula edodes.</title>
        <authorList>
            <person name="Sakamoto Y."/>
            <person name="Nakade K."/>
            <person name="Sato S."/>
            <person name="Yoshida Y."/>
            <person name="Miyazaki K."/>
            <person name="Natsume S."/>
            <person name="Konno N."/>
        </authorList>
    </citation>
    <scope>NUCLEOTIDE SEQUENCE [LARGE SCALE GENOMIC DNA]</scope>
    <source>
        <strain evidence="10 11">NBRC 111202</strain>
    </source>
</reference>
<dbReference type="PROSITE" id="PS51164">
    <property type="entry name" value="CBM1_2"/>
    <property type="match status" value="1"/>
</dbReference>
<evidence type="ECO:0000256" key="2">
    <source>
        <dbReference type="ARBA" id="ARBA00022729"/>
    </source>
</evidence>
<keyword evidence="3" id="KW-0560">Oxidoreductase</keyword>
<accession>A0A1Q3EMF8</accession>
<dbReference type="CDD" id="cd21175">
    <property type="entry name" value="LPMO_AA9"/>
    <property type="match status" value="1"/>
</dbReference>
<organism evidence="10 11">
    <name type="scientific">Lentinula edodes</name>
    <name type="common">Shiitake mushroom</name>
    <name type="synonym">Lentinus edodes</name>
    <dbReference type="NCBI Taxonomy" id="5353"/>
    <lineage>
        <taxon>Eukaryota</taxon>
        <taxon>Fungi</taxon>
        <taxon>Dikarya</taxon>
        <taxon>Basidiomycota</taxon>
        <taxon>Agaricomycotina</taxon>
        <taxon>Agaricomycetes</taxon>
        <taxon>Agaricomycetidae</taxon>
        <taxon>Agaricales</taxon>
        <taxon>Marasmiineae</taxon>
        <taxon>Omphalotaceae</taxon>
        <taxon>Lentinula</taxon>
    </lineage>
</organism>
<keyword evidence="2" id="KW-0732">Signal</keyword>
<evidence type="ECO:0000256" key="5">
    <source>
        <dbReference type="ARBA" id="ARBA00023033"/>
    </source>
</evidence>
<dbReference type="InterPro" id="IPR035971">
    <property type="entry name" value="CBD_sf"/>
</dbReference>
<gene>
    <name evidence="10" type="ORF">LENED_010422</name>
</gene>
<dbReference type="GO" id="GO:0030248">
    <property type="term" value="F:cellulose binding"/>
    <property type="evidence" value="ECO:0007669"/>
    <property type="project" value="UniProtKB-UniRule"/>
</dbReference>
<keyword evidence="4" id="KW-0186">Copper</keyword>
<comment type="caution">
    <text evidence="10">The sequence shown here is derived from an EMBL/GenBank/DDBJ whole genome shotgun (WGS) entry which is preliminary data.</text>
</comment>
<dbReference type="GO" id="GO:0008810">
    <property type="term" value="F:cellulase activity"/>
    <property type="evidence" value="ECO:0007669"/>
    <property type="project" value="UniProtKB-UniRule"/>
</dbReference>
<keyword evidence="7" id="KW-0119">Carbohydrate metabolism</keyword>
<proteinExistence type="predicted"/>
<keyword evidence="7" id="KW-0136">Cellulose degradation</keyword>
<evidence type="ECO:0000256" key="4">
    <source>
        <dbReference type="ARBA" id="ARBA00023008"/>
    </source>
</evidence>
<dbReference type="Proteomes" id="UP000188533">
    <property type="component" value="Unassembled WGS sequence"/>
</dbReference>
<evidence type="ECO:0000259" key="9">
    <source>
        <dbReference type="PROSITE" id="PS51164"/>
    </source>
</evidence>
<feature type="compositionally biased region" description="Low complexity" evidence="8">
    <location>
        <begin position="315"/>
        <end position="348"/>
    </location>
</feature>
<dbReference type="GO" id="GO:0030245">
    <property type="term" value="P:cellulose catabolic process"/>
    <property type="evidence" value="ECO:0007669"/>
    <property type="project" value="UniProtKB-UniRule"/>
</dbReference>
<comment type="function">
    <text evidence="7">Lytic polysaccharide monooxygenase (LMPO) that depolymerizes crystalline and amorphous polysaccharides via the oxidation of scissile alpha- or beta-(1-4)-glycosidic bonds, yielding C1 and/or C4 oxidation products. Catalysis by LPMOs requires the reduction of the active-site copper from Cu(II) to Cu(I) by a reducing agent and H(2)O(2) or O(2) as a cosubstrate.</text>
</comment>
<evidence type="ECO:0000256" key="8">
    <source>
        <dbReference type="SAM" id="MobiDB-lite"/>
    </source>
</evidence>
<dbReference type="GO" id="GO:0005576">
    <property type="term" value="C:extracellular region"/>
    <property type="evidence" value="ECO:0007669"/>
    <property type="project" value="UniProtKB-SubCell"/>
</dbReference>
<dbReference type="Pfam" id="PF03443">
    <property type="entry name" value="AA9"/>
    <property type="match status" value="1"/>
</dbReference>
<keyword evidence="7" id="KW-0964">Secreted</keyword>
<evidence type="ECO:0000313" key="10">
    <source>
        <dbReference type="EMBL" id="GAW08366.1"/>
    </source>
</evidence>
<protein>
    <recommendedName>
        <fullName evidence="7">AA9 family lytic polysaccharide monooxygenase</fullName>
        <ecNumber evidence="7">1.14.99.56</ecNumber>
    </recommendedName>
    <alternativeName>
        <fullName evidence="7">Endo-beta-1,4-glucanase</fullName>
    </alternativeName>
    <alternativeName>
        <fullName evidence="7">Glycosyl hydrolase 61 family protein</fullName>
    </alternativeName>
</protein>
<keyword evidence="11" id="KW-1185">Reference proteome</keyword>
<feature type="region of interest" description="Disordered" evidence="8">
    <location>
        <begin position="302"/>
        <end position="348"/>
    </location>
</feature>
<keyword evidence="6 7" id="KW-1015">Disulfide bond</keyword>
<comment type="subcellular location">
    <subcellularLocation>
        <location evidence="7">Secreted</location>
    </subcellularLocation>
</comment>
<comment type="domain">
    <text evidence="7">Has a modular structure: an endo-beta-1,4-glucanase catalytic module at the N-terminus, a linker rich in serines and threonines, and a C-terminal carbohydrate-binding module (CBM).</text>
</comment>
<evidence type="ECO:0000256" key="7">
    <source>
        <dbReference type="RuleBase" id="RU368122"/>
    </source>
</evidence>
<dbReference type="GO" id="GO:0004497">
    <property type="term" value="F:monooxygenase activity"/>
    <property type="evidence" value="ECO:0007669"/>
    <property type="project" value="UniProtKB-KW"/>
</dbReference>
<dbReference type="SMART" id="SM00236">
    <property type="entry name" value="fCBD"/>
    <property type="match status" value="1"/>
</dbReference>
<evidence type="ECO:0000256" key="6">
    <source>
        <dbReference type="ARBA" id="ARBA00023157"/>
    </source>
</evidence>
<keyword evidence="5" id="KW-0503">Monooxygenase</keyword>
<evidence type="ECO:0000256" key="3">
    <source>
        <dbReference type="ARBA" id="ARBA00023002"/>
    </source>
</evidence>
<dbReference type="GO" id="GO:0046872">
    <property type="term" value="F:metal ion binding"/>
    <property type="evidence" value="ECO:0007669"/>
    <property type="project" value="UniProtKB-KW"/>
</dbReference>
<evidence type="ECO:0000313" key="11">
    <source>
        <dbReference type="Proteomes" id="UP000188533"/>
    </source>
</evidence>
<dbReference type="SUPFAM" id="SSF57180">
    <property type="entry name" value="Cellulose-binding domain"/>
    <property type="match status" value="1"/>
</dbReference>
<keyword evidence="1" id="KW-0479">Metal-binding</keyword>
<comment type="catalytic activity">
    <reaction evidence="7">
        <text>[(1-&gt;4)-beta-D-glucosyl]n+m + reduced acceptor + O2 = 4-dehydro-beta-D-glucosyl-[(1-&gt;4)-beta-D-glucosyl]n-1 + [(1-&gt;4)-beta-D-glucosyl]m + acceptor + H2O.</text>
        <dbReference type="EC" id="1.14.99.56"/>
    </reaction>
</comment>
<name>A0A1Q3EMF8_LENED</name>
<keyword evidence="7" id="KW-0624">Polysaccharide degradation</keyword>
<keyword evidence="10" id="KW-0378">Hydrolase</keyword>
<dbReference type="AlphaFoldDB" id="A0A1Q3EMF8"/>
<dbReference type="PANTHER" id="PTHR33353">
    <property type="entry name" value="PUTATIVE (AFU_ORTHOLOGUE AFUA_1G12560)-RELATED"/>
    <property type="match status" value="1"/>
</dbReference>
<evidence type="ECO:0000256" key="1">
    <source>
        <dbReference type="ARBA" id="ARBA00022723"/>
    </source>
</evidence>
<dbReference type="InterPro" id="IPR005103">
    <property type="entry name" value="AA9_LPMO"/>
</dbReference>
<reference evidence="10 11" key="1">
    <citation type="submission" date="2016-08" db="EMBL/GenBank/DDBJ databases">
        <authorList>
            <consortium name="Lentinula edodes genome sequencing consortium"/>
            <person name="Sakamoto Y."/>
            <person name="Nakade K."/>
            <person name="Sato S."/>
            <person name="Yoshida Y."/>
            <person name="Miyazaki K."/>
            <person name="Natsume S."/>
            <person name="Konno N."/>
        </authorList>
    </citation>
    <scope>NUCLEOTIDE SEQUENCE [LARGE SCALE GENOMIC DNA]</scope>
    <source>
        <strain evidence="10 11">NBRC 111202</strain>
    </source>
</reference>
<sequence>MTQVTAKSNGIHEVAPPSSSIGDIENRKVSYCLFGKYTFRQLFEVRLLTWMSYTGAVLEGYLQRLDAMFIQVIALALMAFPQALAHGGVLSIAIGNTWYNGWAPYDSPTGQTTIIRPWSSYNPIQDATDPTLSCNDDGTSGALQLTAPITAGEKITAYWNQVWPHPYGPMLVYMAQCPGTTCTGVNSDTLSWFKIDESGLINGTIYDGFWGDGLMIADNSSWTTTIPSTIPNGPYLIRFETIALHSLPAQLYPECAQLMVTGGGSLAPTAAELVKFPGAYSNTDPGLTVDIYSNEAQTETTYPIPGPPLYGSNGVTSTPASPSGPSSTSSVPTTSISSSAPSSTPTGPVVPEYGQCGGIGFTGSTTCASPFKCNVVNAYYSQCY</sequence>
<dbReference type="InterPro" id="IPR000254">
    <property type="entry name" value="CBD"/>
</dbReference>